<dbReference type="InterPro" id="IPR002492">
    <property type="entry name" value="Transposase_Tc1-like"/>
</dbReference>
<evidence type="ECO:0000313" key="3">
    <source>
        <dbReference type="Proteomes" id="UP000499080"/>
    </source>
</evidence>
<dbReference type="Proteomes" id="UP000499080">
    <property type="component" value="Unassembled WGS sequence"/>
</dbReference>
<dbReference type="OrthoDB" id="5151590at2759"/>
<dbReference type="Pfam" id="PF01498">
    <property type="entry name" value="HTH_Tnp_Tc3_2"/>
    <property type="match status" value="1"/>
</dbReference>
<name>A0A4Y2JHD2_ARAVE</name>
<dbReference type="GO" id="GO:0006313">
    <property type="term" value="P:DNA transposition"/>
    <property type="evidence" value="ECO:0007669"/>
    <property type="project" value="InterPro"/>
</dbReference>
<keyword evidence="3" id="KW-1185">Reference proteome</keyword>
<reference evidence="2 3" key="1">
    <citation type="journal article" date="2019" name="Sci. Rep.">
        <title>Orb-weaving spider Araneus ventricosus genome elucidates the spidroin gene catalogue.</title>
        <authorList>
            <person name="Kono N."/>
            <person name="Nakamura H."/>
            <person name="Ohtoshi R."/>
            <person name="Moran D.A.P."/>
            <person name="Shinohara A."/>
            <person name="Yoshida Y."/>
            <person name="Fujiwara M."/>
            <person name="Mori M."/>
            <person name="Tomita M."/>
            <person name="Arakawa K."/>
        </authorList>
    </citation>
    <scope>NUCLEOTIDE SEQUENCE [LARGE SCALE GENOMIC DNA]</scope>
</reference>
<comment type="caution">
    <text evidence="2">The sequence shown here is derived from an EMBL/GenBank/DDBJ whole genome shotgun (WGS) entry which is preliminary data.</text>
</comment>
<dbReference type="GO" id="GO:0003677">
    <property type="term" value="F:DNA binding"/>
    <property type="evidence" value="ECO:0007669"/>
    <property type="project" value="InterPro"/>
</dbReference>
<dbReference type="Gene3D" id="3.30.420.10">
    <property type="entry name" value="Ribonuclease H-like superfamily/Ribonuclease H"/>
    <property type="match status" value="1"/>
</dbReference>
<proteinExistence type="predicted"/>
<feature type="domain" description="Transposase Tc1-like" evidence="1">
    <location>
        <begin position="28"/>
        <end position="99"/>
    </location>
</feature>
<protein>
    <recommendedName>
        <fullName evidence="1">Transposase Tc1-like domain-containing protein</fullName>
    </recommendedName>
</protein>
<dbReference type="AlphaFoldDB" id="A0A4Y2JHD2"/>
<sequence length="127" mass="14539">MEIIPNHPNSCPKTCSRWSKGTRVAEERYIAIVVKRNRRSTSTRVTSVVAAAIGKTISATTVHRRLQMNGLYAQVPRVCVPLSVQSRGARLKWYRQHVNWTVSDWGNVMFTDESRFALQPDDKRVRV</sequence>
<dbReference type="InterPro" id="IPR036397">
    <property type="entry name" value="RNaseH_sf"/>
</dbReference>
<dbReference type="EMBL" id="BGPR01003545">
    <property type="protein sequence ID" value="GBM89500.1"/>
    <property type="molecule type" value="Genomic_DNA"/>
</dbReference>
<accession>A0A4Y2JHD2</accession>
<organism evidence="2 3">
    <name type="scientific">Araneus ventricosus</name>
    <name type="common">Orbweaver spider</name>
    <name type="synonym">Epeira ventricosa</name>
    <dbReference type="NCBI Taxonomy" id="182803"/>
    <lineage>
        <taxon>Eukaryota</taxon>
        <taxon>Metazoa</taxon>
        <taxon>Ecdysozoa</taxon>
        <taxon>Arthropoda</taxon>
        <taxon>Chelicerata</taxon>
        <taxon>Arachnida</taxon>
        <taxon>Araneae</taxon>
        <taxon>Araneomorphae</taxon>
        <taxon>Entelegynae</taxon>
        <taxon>Araneoidea</taxon>
        <taxon>Araneidae</taxon>
        <taxon>Araneus</taxon>
    </lineage>
</organism>
<dbReference type="GO" id="GO:0015074">
    <property type="term" value="P:DNA integration"/>
    <property type="evidence" value="ECO:0007669"/>
    <property type="project" value="InterPro"/>
</dbReference>
<evidence type="ECO:0000313" key="2">
    <source>
        <dbReference type="EMBL" id="GBM89500.1"/>
    </source>
</evidence>
<gene>
    <name evidence="2" type="ORF">AVEN_43028_1</name>
</gene>
<evidence type="ECO:0000259" key="1">
    <source>
        <dbReference type="Pfam" id="PF01498"/>
    </source>
</evidence>